<protein>
    <submittedName>
        <fullName evidence="2">Uncharacterized protein</fullName>
    </submittedName>
</protein>
<organism evidence="2 3">
    <name type="scientific">Neosynechococcus sphagnicola sy1</name>
    <dbReference type="NCBI Taxonomy" id="1497020"/>
    <lineage>
        <taxon>Bacteria</taxon>
        <taxon>Bacillati</taxon>
        <taxon>Cyanobacteriota</taxon>
        <taxon>Cyanophyceae</taxon>
        <taxon>Neosynechococcales</taxon>
        <taxon>Neosynechococcaceae</taxon>
        <taxon>Neosynechococcus</taxon>
    </lineage>
</organism>
<evidence type="ECO:0000313" key="2">
    <source>
        <dbReference type="EMBL" id="KGF71559.1"/>
    </source>
</evidence>
<evidence type="ECO:0000313" key="3">
    <source>
        <dbReference type="Proteomes" id="UP000030170"/>
    </source>
</evidence>
<reference evidence="2 3" key="1">
    <citation type="journal article" date="2014" name="Mol. Ecol.">
        <title>Evolution of Synechococcus.</title>
        <authorList>
            <person name="Dvorak P."/>
            <person name="Casamatta D."/>
            <person name="Hasler P."/>
            <person name="Poulickova A."/>
            <person name="Ondrej V."/>
            <person name="Sanges R."/>
        </authorList>
    </citation>
    <scope>NUCLEOTIDE SEQUENCE [LARGE SCALE GENOMIC DNA]</scope>
    <source>
        <strain evidence="2 3">CAUP A 1101</strain>
    </source>
</reference>
<feature type="transmembrane region" description="Helical" evidence="1">
    <location>
        <begin position="81"/>
        <end position="105"/>
    </location>
</feature>
<accession>A0A098THK0</accession>
<comment type="caution">
    <text evidence="2">The sequence shown here is derived from an EMBL/GenBank/DDBJ whole genome shotgun (WGS) entry which is preliminary data.</text>
</comment>
<dbReference type="Proteomes" id="UP000030170">
    <property type="component" value="Unassembled WGS sequence"/>
</dbReference>
<gene>
    <name evidence="2" type="ORF">DO97_17480</name>
</gene>
<proteinExistence type="predicted"/>
<keyword evidence="1" id="KW-0812">Transmembrane</keyword>
<name>A0A098THK0_9CYAN</name>
<sequence length="218" mass="24406">MVTQFQQVTPAHFRVTFRWATLAPVVNRALAPVCFRVTFRGVYHKTKHPRVAHRAIALAECRERKLVVALVKVPVPASVQVVVVAVAVVAVVAAVFPLVEVVVFLRVTESLLMCRTFRLLRKTPVIAMRKTLEEEVFWIDVSVKTVTCSLNADSGLYEATISNQVVQALATKNGNQAYTIEQQFERLAEIEKEQCEARNQEKTCYSFSTGAMGNQARQ</sequence>
<keyword evidence="1" id="KW-0472">Membrane</keyword>
<evidence type="ECO:0000256" key="1">
    <source>
        <dbReference type="SAM" id="Phobius"/>
    </source>
</evidence>
<dbReference type="AlphaFoldDB" id="A0A098THK0"/>
<dbReference type="STRING" id="1497020.DO97_17480"/>
<keyword evidence="1" id="KW-1133">Transmembrane helix</keyword>
<keyword evidence="3" id="KW-1185">Reference proteome</keyword>
<dbReference type="EMBL" id="JJML01000064">
    <property type="protein sequence ID" value="KGF71559.1"/>
    <property type="molecule type" value="Genomic_DNA"/>
</dbReference>